<protein>
    <recommendedName>
        <fullName evidence="4">CS domain-containing protein</fullName>
    </recommendedName>
</protein>
<feature type="non-terminal residue" evidence="2">
    <location>
        <position position="1"/>
    </location>
</feature>
<evidence type="ECO:0000313" key="2">
    <source>
        <dbReference type="EMBL" id="CAE8695422.1"/>
    </source>
</evidence>
<dbReference type="Proteomes" id="UP000626109">
    <property type="component" value="Unassembled WGS sequence"/>
</dbReference>
<organism evidence="2 3">
    <name type="scientific">Polarella glacialis</name>
    <name type="common">Dinoflagellate</name>
    <dbReference type="NCBI Taxonomy" id="89957"/>
    <lineage>
        <taxon>Eukaryota</taxon>
        <taxon>Sar</taxon>
        <taxon>Alveolata</taxon>
        <taxon>Dinophyceae</taxon>
        <taxon>Suessiales</taxon>
        <taxon>Suessiaceae</taxon>
        <taxon>Polarella</taxon>
    </lineage>
</organism>
<dbReference type="AlphaFoldDB" id="A0A813KCD6"/>
<dbReference type="EMBL" id="CAJNNW010028262">
    <property type="protein sequence ID" value="CAE8695422.1"/>
    <property type="molecule type" value="Genomic_DNA"/>
</dbReference>
<evidence type="ECO:0000256" key="1">
    <source>
        <dbReference type="SAM" id="MobiDB-lite"/>
    </source>
</evidence>
<evidence type="ECO:0008006" key="4">
    <source>
        <dbReference type="Google" id="ProtNLM"/>
    </source>
</evidence>
<reference evidence="2" key="1">
    <citation type="submission" date="2021-02" db="EMBL/GenBank/DDBJ databases">
        <authorList>
            <person name="Dougan E. K."/>
            <person name="Rhodes N."/>
            <person name="Thang M."/>
            <person name="Chan C."/>
        </authorList>
    </citation>
    <scope>NUCLEOTIDE SEQUENCE</scope>
</reference>
<feature type="compositionally biased region" description="Acidic residues" evidence="1">
    <location>
        <begin position="187"/>
        <end position="199"/>
    </location>
</feature>
<accession>A0A813KCD6</accession>
<proteinExistence type="predicted"/>
<feature type="region of interest" description="Disordered" evidence="1">
    <location>
        <begin position="178"/>
        <end position="199"/>
    </location>
</feature>
<gene>
    <name evidence="2" type="ORF">PGLA2088_LOCUS29330</name>
</gene>
<sequence>MAATAAAPGYTVRVEERSVELVVSLVHGVRPDRLAVSDKELRITCFDEGNGGLRFSCPLPVLVLPSAPLNRAEYRRKSRRLIVTLRRPFASSTWQLFADCDARFSQMQKEAARIFGSEVDHGVQITGEAGGLNNLDVRVEQDRGVVIDLSSPEPSLGDGRLDRPLVLLSGDQERSFLPWSSEAEPGSSEEEEGGLSDVEEVARRVVRQARRAGLRIGRPRARRADGRQVKGCSLFTERGRSAGEVVVHYRGK</sequence>
<comment type="caution">
    <text evidence="2">The sequence shown here is derived from an EMBL/GenBank/DDBJ whole genome shotgun (WGS) entry which is preliminary data.</text>
</comment>
<name>A0A813KCD6_POLGL</name>
<evidence type="ECO:0000313" key="3">
    <source>
        <dbReference type="Proteomes" id="UP000626109"/>
    </source>
</evidence>